<protein>
    <submittedName>
        <fullName evidence="3">PrpF protein</fullName>
    </submittedName>
</protein>
<dbReference type="Proteomes" id="UP001203852">
    <property type="component" value="Unassembled WGS sequence"/>
</dbReference>
<reference evidence="3" key="1">
    <citation type="journal article" date="2022" name="bioRxiv">
        <title>Deciphering the potential niche of two novel black yeast fungi from a biological soil crust based on their genomes, phenotypes, and melanin regulation.</title>
        <authorList>
            <consortium name="DOE Joint Genome Institute"/>
            <person name="Carr E.C."/>
            <person name="Barton Q."/>
            <person name="Grambo S."/>
            <person name="Sullivan M."/>
            <person name="Renfro C.M."/>
            <person name="Kuo A."/>
            <person name="Pangilinan J."/>
            <person name="Lipzen A."/>
            <person name="Keymanesh K."/>
            <person name="Savage E."/>
            <person name="Barry K."/>
            <person name="Grigoriev I.V."/>
            <person name="Riekhof W.R."/>
            <person name="Harris S.S."/>
        </authorList>
    </citation>
    <scope>NUCLEOTIDE SEQUENCE</scope>
    <source>
        <strain evidence="3">JF 03-4F</strain>
    </source>
</reference>
<gene>
    <name evidence="3" type="ORF">EDD36DRAFT_326712</name>
</gene>
<keyword evidence="4" id="KW-1185">Reference proteome</keyword>
<name>A0AAN6IAQ7_9EURO</name>
<dbReference type="AlphaFoldDB" id="A0AAN6IAQ7"/>
<organism evidence="3 4">
    <name type="scientific">Exophiala viscosa</name>
    <dbReference type="NCBI Taxonomy" id="2486360"/>
    <lineage>
        <taxon>Eukaryota</taxon>
        <taxon>Fungi</taxon>
        <taxon>Dikarya</taxon>
        <taxon>Ascomycota</taxon>
        <taxon>Pezizomycotina</taxon>
        <taxon>Eurotiomycetes</taxon>
        <taxon>Chaetothyriomycetidae</taxon>
        <taxon>Chaetothyriales</taxon>
        <taxon>Herpotrichiellaceae</taxon>
        <taxon>Exophiala</taxon>
    </lineage>
</organism>
<accession>A0AAN6IAQ7</accession>
<dbReference type="PANTHER" id="PTHR43709">
    <property type="entry name" value="ACONITATE ISOMERASE-RELATED"/>
    <property type="match status" value="1"/>
</dbReference>
<evidence type="ECO:0000256" key="2">
    <source>
        <dbReference type="ARBA" id="ARBA00023235"/>
    </source>
</evidence>
<evidence type="ECO:0000256" key="1">
    <source>
        <dbReference type="ARBA" id="ARBA00007673"/>
    </source>
</evidence>
<comment type="caution">
    <text evidence="3">The sequence shown here is derived from an EMBL/GenBank/DDBJ whole genome shotgun (WGS) entry which is preliminary data.</text>
</comment>
<dbReference type="InterPro" id="IPR007400">
    <property type="entry name" value="PrpF-like"/>
</dbReference>
<proteinExistence type="inferred from homology"/>
<dbReference type="Gene3D" id="3.10.310.10">
    <property type="entry name" value="Diaminopimelate Epimerase, Chain A, domain 1"/>
    <property type="match status" value="2"/>
</dbReference>
<keyword evidence="2" id="KW-0413">Isomerase</keyword>
<evidence type="ECO:0000313" key="3">
    <source>
        <dbReference type="EMBL" id="KAI1610461.1"/>
    </source>
</evidence>
<comment type="similarity">
    <text evidence="1">Belongs to the PrpF family.</text>
</comment>
<evidence type="ECO:0000313" key="4">
    <source>
        <dbReference type="Proteomes" id="UP001203852"/>
    </source>
</evidence>
<dbReference type="GO" id="GO:0016853">
    <property type="term" value="F:isomerase activity"/>
    <property type="evidence" value="ECO:0007669"/>
    <property type="project" value="UniProtKB-KW"/>
</dbReference>
<dbReference type="PANTHER" id="PTHR43709:SF2">
    <property type="entry name" value="DUF453 DOMAIN PROTEIN (AFU_ORTHOLOGUE AFUA_6G00360)"/>
    <property type="match status" value="1"/>
</dbReference>
<dbReference type="EMBL" id="MU404358">
    <property type="protein sequence ID" value="KAI1610461.1"/>
    <property type="molecule type" value="Genomic_DNA"/>
</dbReference>
<sequence>MLLGHRWTNTTTLGHIQRSVRVCLDLLWINENTQWRKPMSTAPFPCAVKASFWRGGTSKGVFFNIDDLPEWMQSILNSEKHPDKSQFQKMEGFFAAVMGSPDSYGRQLNGMGGGISSLSKAMVVGPSSLSDVDVDYTFFQIGVKDGKLDMAGNCGNLSSAVGPFALNSGIYRGAPDTEQANNDIETGSVTMKMRNTNTKKIIESTFEACKINGFWQYLELGKSSIDGVPGTASTITLSFLDPEGSKTPNALPTGNAMDHIKIGDQAIRASLIDVSDPGIFIDGRDVGWHTGATPEDLNADEQLLGRLEAIRKEGTKMMGLDPNVSSIPKIVLLFPAKADGLDISCQALSMEQAHKAVPVTLALNLGAACKMEGTIPNQLSKHLNHANTVIGHPSGTLVVGADIQNGKIRSAKLLRTARCHMDGMVNITKADEDELNFEDPEC</sequence>
<dbReference type="Pfam" id="PF04303">
    <property type="entry name" value="PrpF"/>
    <property type="match status" value="1"/>
</dbReference>
<dbReference type="SUPFAM" id="SSF54506">
    <property type="entry name" value="Diaminopimelate epimerase-like"/>
    <property type="match status" value="2"/>
</dbReference>